<evidence type="ECO:0000313" key="12">
    <source>
        <dbReference type="Proteomes" id="UP001235939"/>
    </source>
</evidence>
<evidence type="ECO:0000313" key="11">
    <source>
        <dbReference type="EMBL" id="UYV71530.1"/>
    </source>
</evidence>
<dbReference type="Pfam" id="PF00096">
    <property type="entry name" value="zf-C2H2"/>
    <property type="match status" value="2"/>
</dbReference>
<dbReference type="InterPro" id="IPR050636">
    <property type="entry name" value="C2H2-ZF_domain-containing"/>
</dbReference>
<evidence type="ECO:0000256" key="1">
    <source>
        <dbReference type="ARBA" id="ARBA00004123"/>
    </source>
</evidence>
<feature type="domain" description="C2H2-type" evidence="10">
    <location>
        <begin position="178"/>
        <end position="206"/>
    </location>
</feature>
<keyword evidence="3" id="KW-0677">Repeat</keyword>
<dbReference type="SUPFAM" id="SSF57667">
    <property type="entry name" value="beta-beta-alpha zinc fingers"/>
    <property type="match status" value="2"/>
</dbReference>
<feature type="domain" description="C2H2-type" evidence="10">
    <location>
        <begin position="46"/>
        <end position="73"/>
    </location>
</feature>
<dbReference type="PANTHER" id="PTHR47772:SF1">
    <property type="entry name" value="ZINC FINGER PROTEIN 200"/>
    <property type="match status" value="1"/>
</dbReference>
<dbReference type="SMART" id="SM00355">
    <property type="entry name" value="ZnF_C2H2"/>
    <property type="match status" value="5"/>
</dbReference>
<organism evidence="11 12">
    <name type="scientific">Cordylochernes scorpioides</name>
    <dbReference type="NCBI Taxonomy" id="51811"/>
    <lineage>
        <taxon>Eukaryota</taxon>
        <taxon>Metazoa</taxon>
        <taxon>Ecdysozoa</taxon>
        <taxon>Arthropoda</taxon>
        <taxon>Chelicerata</taxon>
        <taxon>Arachnida</taxon>
        <taxon>Pseudoscorpiones</taxon>
        <taxon>Cheliferoidea</taxon>
        <taxon>Chernetidae</taxon>
        <taxon>Cordylochernes</taxon>
    </lineage>
</organism>
<dbReference type="Pfam" id="PF12874">
    <property type="entry name" value="zf-met"/>
    <property type="match status" value="1"/>
</dbReference>
<evidence type="ECO:0000256" key="9">
    <source>
        <dbReference type="PROSITE-ProRule" id="PRU00042"/>
    </source>
</evidence>
<keyword evidence="8" id="KW-0539">Nucleus</keyword>
<dbReference type="Proteomes" id="UP001235939">
    <property type="component" value="Chromosome 08"/>
</dbReference>
<dbReference type="InterPro" id="IPR013087">
    <property type="entry name" value="Znf_C2H2_type"/>
</dbReference>
<keyword evidence="12" id="KW-1185">Reference proteome</keyword>
<keyword evidence="5" id="KW-0862">Zinc</keyword>
<evidence type="ECO:0000259" key="10">
    <source>
        <dbReference type="PROSITE" id="PS50157"/>
    </source>
</evidence>
<keyword evidence="6" id="KW-0805">Transcription regulation</keyword>
<evidence type="ECO:0000256" key="6">
    <source>
        <dbReference type="ARBA" id="ARBA00023015"/>
    </source>
</evidence>
<dbReference type="EMBL" id="CP092870">
    <property type="protein sequence ID" value="UYV71530.1"/>
    <property type="molecule type" value="Genomic_DNA"/>
</dbReference>
<gene>
    <name evidence="11" type="ORF">LAZ67_8003585</name>
</gene>
<evidence type="ECO:0000256" key="8">
    <source>
        <dbReference type="ARBA" id="ARBA00023242"/>
    </source>
</evidence>
<feature type="non-terminal residue" evidence="11">
    <location>
        <position position="224"/>
    </location>
</feature>
<reference evidence="11 12" key="1">
    <citation type="submission" date="2022-01" db="EMBL/GenBank/DDBJ databases">
        <title>A chromosomal length assembly of Cordylochernes scorpioides.</title>
        <authorList>
            <person name="Zeh D."/>
            <person name="Zeh J."/>
        </authorList>
    </citation>
    <scope>NUCLEOTIDE SEQUENCE [LARGE SCALE GENOMIC DNA]</scope>
    <source>
        <strain evidence="11">IN4F17</strain>
        <tissue evidence="11">Whole Body</tissue>
    </source>
</reference>
<accession>A0ABY6KRP7</accession>
<dbReference type="Gene3D" id="3.30.160.60">
    <property type="entry name" value="Classic Zinc Finger"/>
    <property type="match status" value="4"/>
</dbReference>
<evidence type="ECO:0000256" key="3">
    <source>
        <dbReference type="ARBA" id="ARBA00022737"/>
    </source>
</evidence>
<protein>
    <recommendedName>
        <fullName evidence="10">C2H2-type domain-containing protein</fullName>
    </recommendedName>
</protein>
<feature type="domain" description="C2H2-type" evidence="10">
    <location>
        <begin position="76"/>
        <end position="98"/>
    </location>
</feature>
<dbReference type="PANTHER" id="PTHR47772">
    <property type="entry name" value="ZINC FINGER PROTEIN 200"/>
    <property type="match status" value="1"/>
</dbReference>
<dbReference type="PROSITE" id="PS00028">
    <property type="entry name" value="ZINC_FINGER_C2H2_1"/>
    <property type="match status" value="4"/>
</dbReference>
<dbReference type="Pfam" id="PF13912">
    <property type="entry name" value="zf-C2H2_6"/>
    <property type="match status" value="1"/>
</dbReference>
<comment type="subcellular location">
    <subcellularLocation>
        <location evidence="1">Nucleus</location>
    </subcellularLocation>
</comment>
<evidence type="ECO:0000256" key="2">
    <source>
        <dbReference type="ARBA" id="ARBA00022723"/>
    </source>
</evidence>
<keyword evidence="7" id="KW-0804">Transcription</keyword>
<evidence type="ECO:0000256" key="7">
    <source>
        <dbReference type="ARBA" id="ARBA00023163"/>
    </source>
</evidence>
<name>A0ABY6KRP7_9ARAC</name>
<dbReference type="PROSITE" id="PS50157">
    <property type="entry name" value="ZINC_FINGER_C2H2_2"/>
    <property type="match status" value="4"/>
</dbReference>
<feature type="domain" description="C2H2-type" evidence="10">
    <location>
        <begin position="150"/>
        <end position="177"/>
    </location>
</feature>
<keyword evidence="4 9" id="KW-0863">Zinc-finger</keyword>
<evidence type="ECO:0000256" key="4">
    <source>
        <dbReference type="ARBA" id="ARBA00022771"/>
    </source>
</evidence>
<evidence type="ECO:0000256" key="5">
    <source>
        <dbReference type="ARBA" id="ARBA00022833"/>
    </source>
</evidence>
<proteinExistence type="predicted"/>
<keyword evidence="2" id="KW-0479">Metal-binding</keyword>
<dbReference type="InterPro" id="IPR036236">
    <property type="entry name" value="Znf_C2H2_sf"/>
</dbReference>
<sequence length="224" mass="25746">MWSCHLLILTWSNICNDSDELVGLQEFQTGQALGDHVKIHASPWTSKCSVCNKQFTTDERLLQHLALHSGDREKLFNCTICCEKFTTSQNLSLHLRAHITHGTGHDNHGGERLTTAFTVYNSPLCVCPQTFTEYNAARKHIRTYHGNTKFFCEECGKEFSRPDKLRVHMLRHSDHKEFLCSVCGKQFKRKDKLKNHLQRVHDPKKEAALAALMAQRAKNKFIPE</sequence>